<keyword evidence="5" id="KW-1185">Reference proteome</keyword>
<evidence type="ECO:0000313" key="5">
    <source>
        <dbReference type="Proteomes" id="UP001172684"/>
    </source>
</evidence>
<accession>A0ABQ9P0D7</accession>
<evidence type="ECO:0000256" key="2">
    <source>
        <dbReference type="ARBA" id="ARBA00023002"/>
    </source>
</evidence>
<evidence type="ECO:0000256" key="3">
    <source>
        <dbReference type="SAM" id="MobiDB-lite"/>
    </source>
</evidence>
<dbReference type="Pfam" id="PF13561">
    <property type="entry name" value="adh_short_C2"/>
    <property type="match status" value="1"/>
</dbReference>
<proteinExistence type="inferred from homology"/>
<protein>
    <recommendedName>
        <fullName evidence="6">3-oxoacyl-[acyl-carrier protein] reductase</fullName>
    </recommendedName>
</protein>
<name>A0ABQ9P0D7_9PEZI</name>
<dbReference type="Gene3D" id="3.40.50.720">
    <property type="entry name" value="NAD(P)-binding Rossmann-like Domain"/>
    <property type="match status" value="1"/>
</dbReference>
<feature type="region of interest" description="Disordered" evidence="3">
    <location>
        <begin position="17"/>
        <end position="38"/>
    </location>
</feature>
<keyword evidence="2" id="KW-0560">Oxidoreductase</keyword>
<comment type="caution">
    <text evidence="4">The sequence shown here is derived from an EMBL/GenBank/DDBJ whole genome shotgun (WGS) entry which is preliminary data.</text>
</comment>
<dbReference type="InterPro" id="IPR036291">
    <property type="entry name" value="NAD(P)-bd_dom_sf"/>
</dbReference>
<evidence type="ECO:0000313" key="4">
    <source>
        <dbReference type="EMBL" id="KAJ9667473.1"/>
    </source>
</evidence>
<evidence type="ECO:0000256" key="1">
    <source>
        <dbReference type="ARBA" id="ARBA00006484"/>
    </source>
</evidence>
<sequence>MTFKIATTTAIRDKIFHRNSSSSSNGDATAMNGHTNGNTANMPLAGKVALITGASKGIGRATAVHLASQGASIVVNYSSDANAAEEVVGQIGRERAFAVKADAGSVKGVEDLVKQTVSRFGKIDILVPNAGILPMKDIETTTEADFDQCMTLNVKGPYFLVQKAIPFMPAGARIVLVSTTLCAASTVTPNYLLYLTSKGAIEQMTRVLAKQLGSKQIAVNAVAPGPTATELFMKGKPEQVIKTISSFSPQNRLGRPEEIAEVIAHLGVTSWMSGQIVRVNGGMA</sequence>
<gene>
    <name evidence="4" type="ORF">H2201_002342</name>
</gene>
<reference evidence="4" key="1">
    <citation type="submission" date="2022-10" db="EMBL/GenBank/DDBJ databases">
        <title>Culturing micro-colonial fungi from biological soil crusts in the Mojave desert and describing Neophaeococcomyces mojavensis, and introducing the new genera and species Taxawa tesnikishii.</title>
        <authorList>
            <person name="Kurbessoian T."/>
            <person name="Stajich J.E."/>
        </authorList>
    </citation>
    <scope>NUCLEOTIDE SEQUENCE</scope>
    <source>
        <strain evidence="4">TK_1</strain>
    </source>
</reference>
<feature type="compositionally biased region" description="Polar residues" evidence="3">
    <location>
        <begin position="18"/>
        <end position="38"/>
    </location>
</feature>
<dbReference type="PANTHER" id="PTHR48107">
    <property type="entry name" value="NADPH-DEPENDENT ALDEHYDE REDUCTASE-LIKE PROTEIN, CHLOROPLASTIC-RELATED"/>
    <property type="match status" value="1"/>
</dbReference>
<organism evidence="4 5">
    <name type="scientific">Coniosporium apollinis</name>
    <dbReference type="NCBI Taxonomy" id="61459"/>
    <lineage>
        <taxon>Eukaryota</taxon>
        <taxon>Fungi</taxon>
        <taxon>Dikarya</taxon>
        <taxon>Ascomycota</taxon>
        <taxon>Pezizomycotina</taxon>
        <taxon>Dothideomycetes</taxon>
        <taxon>Dothideomycetes incertae sedis</taxon>
        <taxon>Coniosporium</taxon>
    </lineage>
</organism>
<dbReference type="SUPFAM" id="SSF51735">
    <property type="entry name" value="NAD(P)-binding Rossmann-fold domains"/>
    <property type="match status" value="1"/>
</dbReference>
<dbReference type="PRINTS" id="PR00081">
    <property type="entry name" value="GDHRDH"/>
</dbReference>
<dbReference type="PRINTS" id="PR00080">
    <property type="entry name" value="SDRFAMILY"/>
</dbReference>
<evidence type="ECO:0008006" key="6">
    <source>
        <dbReference type="Google" id="ProtNLM"/>
    </source>
</evidence>
<dbReference type="InterPro" id="IPR002347">
    <property type="entry name" value="SDR_fam"/>
</dbReference>
<dbReference type="PANTHER" id="PTHR48107:SF7">
    <property type="entry name" value="RE15974P"/>
    <property type="match status" value="1"/>
</dbReference>
<comment type="similarity">
    <text evidence="1">Belongs to the short-chain dehydrogenases/reductases (SDR) family.</text>
</comment>
<dbReference type="Proteomes" id="UP001172684">
    <property type="component" value="Unassembled WGS sequence"/>
</dbReference>
<dbReference type="EMBL" id="JAPDRL010000012">
    <property type="protein sequence ID" value="KAJ9667473.1"/>
    <property type="molecule type" value="Genomic_DNA"/>
</dbReference>